<feature type="domain" description="DUF2262" evidence="1">
    <location>
        <begin position="44"/>
        <end position="176"/>
    </location>
</feature>
<accession>A0A011VX46</accession>
<dbReference type="RefSeq" id="WP_037288651.1">
    <property type="nucleotide sequence ID" value="NZ_JEOB01000003.1"/>
</dbReference>
<dbReference type="EMBL" id="JEOB01000003">
    <property type="protein sequence ID" value="EXM39188.1"/>
    <property type="molecule type" value="Genomic_DNA"/>
</dbReference>
<comment type="caution">
    <text evidence="2">The sequence shown here is derived from an EMBL/GenBank/DDBJ whole genome shotgun (WGS) entry which is preliminary data.</text>
</comment>
<dbReference type="InterPro" id="IPR019260">
    <property type="entry name" value="DUF2262"/>
</dbReference>
<reference evidence="2 3" key="1">
    <citation type="submission" date="2013-06" db="EMBL/GenBank/DDBJ databases">
        <title>Rumen cellulosomics: divergent fiber-degrading strategies revealed by comparative genome-wide analysis of six Ruminococcal strains.</title>
        <authorList>
            <person name="Dassa B."/>
            <person name="Borovok I."/>
            <person name="Lamed R."/>
            <person name="Flint H."/>
            <person name="Yeoman C.J."/>
            <person name="White B."/>
            <person name="Bayer E.A."/>
        </authorList>
    </citation>
    <scope>NUCLEOTIDE SEQUENCE [LARGE SCALE GENOMIC DNA]</scope>
    <source>
        <strain evidence="2 3">SY3</strain>
    </source>
</reference>
<evidence type="ECO:0000259" key="1">
    <source>
        <dbReference type="Pfam" id="PF10020"/>
    </source>
</evidence>
<evidence type="ECO:0000313" key="2">
    <source>
        <dbReference type="EMBL" id="EXM39188.1"/>
    </source>
</evidence>
<organism evidence="2 3">
    <name type="scientific">Ruminococcus albus SY3</name>
    <dbReference type="NCBI Taxonomy" id="1341156"/>
    <lineage>
        <taxon>Bacteria</taxon>
        <taxon>Bacillati</taxon>
        <taxon>Bacillota</taxon>
        <taxon>Clostridia</taxon>
        <taxon>Eubacteriales</taxon>
        <taxon>Oscillospiraceae</taxon>
        <taxon>Ruminococcus</taxon>
    </lineage>
</organism>
<dbReference type="AlphaFoldDB" id="A0A011VX46"/>
<proteinExistence type="predicted"/>
<dbReference type="Proteomes" id="UP000021369">
    <property type="component" value="Unassembled WGS sequence"/>
</dbReference>
<keyword evidence="3" id="KW-1185">Reference proteome</keyword>
<evidence type="ECO:0000313" key="3">
    <source>
        <dbReference type="Proteomes" id="UP000021369"/>
    </source>
</evidence>
<gene>
    <name evidence="2" type="ORF">RASY3_12550</name>
</gene>
<name>A0A011VX46_RUMAL</name>
<dbReference type="PATRIC" id="fig|1341156.4.peg.2446"/>
<sequence>MSFLDKLFGKERKPKPEPYTVDTEFGKFTMEYWDKEKTKPCYAYLGFAEWTDESGTYDIYNVEIDCDSEETFEMKNGLATLKKLMSEQEFWLERARQGAAEYFLTEDGTVLTWVEDENGTEVELPPEEFKKLLHVVSIHIYADDNICLVLDGSYNGNSLYTDHCISVSLNSKGEVEGCSL</sequence>
<dbReference type="Pfam" id="PF10020">
    <property type="entry name" value="DUF2262"/>
    <property type="match status" value="1"/>
</dbReference>
<protein>
    <recommendedName>
        <fullName evidence="1">DUF2262 domain-containing protein</fullName>
    </recommendedName>
</protein>